<dbReference type="KEGG" id="egl:EGR_07755"/>
<dbReference type="GeneID" id="36343470"/>
<organism evidence="1 2">
    <name type="scientific">Echinococcus granulosus</name>
    <name type="common">Hydatid tapeworm</name>
    <dbReference type="NCBI Taxonomy" id="6210"/>
    <lineage>
        <taxon>Eukaryota</taxon>
        <taxon>Metazoa</taxon>
        <taxon>Spiralia</taxon>
        <taxon>Lophotrochozoa</taxon>
        <taxon>Platyhelminthes</taxon>
        <taxon>Cestoda</taxon>
        <taxon>Eucestoda</taxon>
        <taxon>Cyclophyllidea</taxon>
        <taxon>Taeniidae</taxon>
        <taxon>Echinococcus</taxon>
        <taxon>Echinococcus granulosus group</taxon>
    </lineage>
</organism>
<dbReference type="AlphaFoldDB" id="W6UGV7"/>
<keyword evidence="2" id="KW-1185">Reference proteome</keyword>
<comment type="caution">
    <text evidence="1">The sequence shown here is derived from an EMBL/GenBank/DDBJ whole genome shotgun (WGS) entry which is preliminary data.</text>
</comment>
<name>W6UGV7_ECHGR</name>
<protein>
    <submittedName>
        <fullName evidence="1">Uncharacterized protein</fullName>
    </submittedName>
</protein>
<dbReference type="EMBL" id="APAU02000086">
    <property type="protein sequence ID" value="EUB57362.1"/>
    <property type="molecule type" value="Genomic_DNA"/>
</dbReference>
<sequence>MQEELASNFSRSIHVGNGSVVVSAATICGNALGFSKGFTNPESLKAKGT</sequence>
<evidence type="ECO:0000313" key="2">
    <source>
        <dbReference type="Proteomes" id="UP000019149"/>
    </source>
</evidence>
<reference evidence="1 2" key="1">
    <citation type="journal article" date="2013" name="Nat. Genet.">
        <title>The genome of the hydatid tapeworm Echinococcus granulosus.</title>
        <authorList>
            <person name="Zheng H."/>
            <person name="Zhang W."/>
            <person name="Zhang L."/>
            <person name="Zhang Z."/>
            <person name="Li J."/>
            <person name="Lu G."/>
            <person name="Zhu Y."/>
            <person name="Wang Y."/>
            <person name="Huang Y."/>
            <person name="Liu J."/>
            <person name="Kang H."/>
            <person name="Chen J."/>
            <person name="Wang L."/>
            <person name="Chen A."/>
            <person name="Yu S."/>
            <person name="Gao Z."/>
            <person name="Jin L."/>
            <person name="Gu W."/>
            <person name="Wang Z."/>
            <person name="Zhao L."/>
            <person name="Shi B."/>
            <person name="Wen H."/>
            <person name="Lin R."/>
            <person name="Jones M.K."/>
            <person name="Brejova B."/>
            <person name="Vinar T."/>
            <person name="Zhao G."/>
            <person name="McManus D.P."/>
            <person name="Chen Z."/>
            <person name="Zhou Y."/>
            <person name="Wang S."/>
        </authorList>
    </citation>
    <scope>NUCLEOTIDE SEQUENCE [LARGE SCALE GENOMIC DNA]</scope>
</reference>
<dbReference type="RefSeq" id="XP_024348558.1">
    <property type="nucleotide sequence ID" value="XM_024497004.1"/>
</dbReference>
<dbReference type="CTD" id="36343470"/>
<proteinExistence type="predicted"/>
<gene>
    <name evidence="1" type="ORF">EGR_07755</name>
</gene>
<dbReference type="Proteomes" id="UP000019149">
    <property type="component" value="Unassembled WGS sequence"/>
</dbReference>
<evidence type="ECO:0000313" key="1">
    <source>
        <dbReference type="EMBL" id="EUB57362.1"/>
    </source>
</evidence>
<accession>W6UGV7</accession>